<gene>
    <name evidence="1" type="ORF">D910_00759</name>
</gene>
<dbReference type="AlphaFoldDB" id="U4UTY7"/>
<organism evidence="1 2">
    <name type="scientific">Dendroctonus ponderosae</name>
    <name type="common">Mountain pine beetle</name>
    <dbReference type="NCBI Taxonomy" id="77166"/>
    <lineage>
        <taxon>Eukaryota</taxon>
        <taxon>Metazoa</taxon>
        <taxon>Ecdysozoa</taxon>
        <taxon>Arthropoda</taxon>
        <taxon>Hexapoda</taxon>
        <taxon>Insecta</taxon>
        <taxon>Pterygota</taxon>
        <taxon>Neoptera</taxon>
        <taxon>Endopterygota</taxon>
        <taxon>Coleoptera</taxon>
        <taxon>Polyphaga</taxon>
        <taxon>Cucujiformia</taxon>
        <taxon>Curculionidae</taxon>
        <taxon>Scolytinae</taxon>
        <taxon>Dendroctonus</taxon>
    </lineage>
</organism>
<proteinExistence type="predicted"/>
<evidence type="ECO:0000313" key="2">
    <source>
        <dbReference type="Proteomes" id="UP000030742"/>
    </source>
</evidence>
<evidence type="ECO:0008006" key="3">
    <source>
        <dbReference type="Google" id="ProtNLM"/>
    </source>
</evidence>
<dbReference type="Proteomes" id="UP000030742">
    <property type="component" value="Unassembled WGS sequence"/>
</dbReference>
<evidence type="ECO:0000313" key="1">
    <source>
        <dbReference type="EMBL" id="ERL95993.1"/>
    </source>
</evidence>
<sequence length="188" mass="21202">LTTLAGSSNRIKLTWATGTNRSKGNEIAAERAKAGTDKPLNNQEPACGISHAQVRVAVGQWIFEQHRKYWEETPRLHTAKQLVGPPQPVRKNELLGFSRQKIRRIVAFLTGHAPCKKHLFRMGLSDQPTCTGCELEDETTLHVMCHCRSYATGRRRLLGGDEIPPDQIMQTPLKTLLEFIEYTGIMRE</sequence>
<protein>
    <recommendedName>
        <fullName evidence="3">Reverse transcriptase zinc-binding domain-containing protein</fullName>
    </recommendedName>
</protein>
<accession>U4UTY7</accession>
<feature type="non-terminal residue" evidence="1">
    <location>
        <position position="1"/>
    </location>
</feature>
<reference evidence="1 2" key="1">
    <citation type="journal article" date="2013" name="Genome Biol.">
        <title>Draft genome of the mountain pine beetle, Dendroctonus ponderosae Hopkins, a major forest pest.</title>
        <authorList>
            <person name="Keeling C.I."/>
            <person name="Yuen M.M."/>
            <person name="Liao N.Y."/>
            <person name="Docking T.R."/>
            <person name="Chan S.K."/>
            <person name="Taylor G.A."/>
            <person name="Palmquist D.L."/>
            <person name="Jackman S.D."/>
            <person name="Nguyen A."/>
            <person name="Li M."/>
            <person name="Henderson H."/>
            <person name="Janes J.K."/>
            <person name="Zhao Y."/>
            <person name="Pandoh P."/>
            <person name="Moore R."/>
            <person name="Sperling F.A."/>
            <person name="Huber D.P."/>
            <person name="Birol I."/>
            <person name="Jones S.J."/>
            <person name="Bohlmann J."/>
        </authorList>
    </citation>
    <scope>NUCLEOTIDE SEQUENCE</scope>
</reference>
<name>U4UTY7_DENPD</name>
<dbReference type="EMBL" id="KI209186">
    <property type="protein sequence ID" value="ERL95993.1"/>
    <property type="molecule type" value="Genomic_DNA"/>
</dbReference>